<dbReference type="Pfam" id="PF06969">
    <property type="entry name" value="HemN_C"/>
    <property type="match status" value="1"/>
</dbReference>
<keyword evidence="3" id="KW-0963">Cytoplasm</keyword>
<dbReference type="InterPro" id="IPR010723">
    <property type="entry name" value="HemN_C"/>
</dbReference>
<protein>
    <recommendedName>
        <fullName evidence="2 3">Heme chaperone HemW</fullName>
    </recommendedName>
</protein>
<dbReference type="RefSeq" id="WP_118365299.1">
    <property type="nucleotide sequence ID" value="NZ_QRPK01000006.1"/>
</dbReference>
<dbReference type="Gene3D" id="3.80.30.20">
    <property type="entry name" value="tm_1862 like domain"/>
    <property type="match status" value="1"/>
</dbReference>
<keyword evidence="6" id="KW-1185">Reference proteome</keyword>
<sequence length="363" mass="41511">MSFVYVHVPFCKTICSYCDFVRCGYHQGLADKWLQAIQKEIKEKLRNEKITTLYLGGGTPTSLTIAQMEVLLECLGEYSADVEEYTVEANVESLDDSMLNLLAGYGVNRISLGVQSIDATLIKRMNRHHDKQMVIDTIQRIHHQGIHNISCDLIYGLPAQTPALWQEDLRVLCEQDIQHISLYALTIEEHSAFGREKVAAMEEDEEADFYEAAITYLQSQGFEQYEISNFARHKHYSKHNQAYWHYEDFIGIGCGASGKQKHARYDNTRNLETYLRQGPSPSYIALTSKDERFEMIMMGLRLTQGISLSKFSKRFGCELLSCYENAVQKNIRLGLLRMENGFIKATDKGLHVLNSVLLDFMEG</sequence>
<keyword evidence="3" id="KW-0479">Metal-binding</keyword>
<evidence type="ECO:0000256" key="1">
    <source>
        <dbReference type="ARBA" id="ARBA00006100"/>
    </source>
</evidence>
<dbReference type="Proteomes" id="UP000284868">
    <property type="component" value="Unassembled WGS sequence"/>
</dbReference>
<dbReference type="InterPro" id="IPR007197">
    <property type="entry name" value="rSAM"/>
</dbReference>
<keyword evidence="3" id="KW-0411">Iron-sulfur</keyword>
<comment type="caution">
    <text evidence="5">The sequence shown here is derived from an EMBL/GenBank/DDBJ whole genome shotgun (WGS) entry which is preliminary data.</text>
</comment>
<proteinExistence type="inferred from homology"/>
<dbReference type="SFLD" id="SFLDG01082">
    <property type="entry name" value="B12-binding_domain_containing"/>
    <property type="match status" value="1"/>
</dbReference>
<dbReference type="InterPro" id="IPR006638">
    <property type="entry name" value="Elp3/MiaA/NifB-like_rSAM"/>
</dbReference>
<comment type="function">
    <text evidence="3">Probably acts as a heme chaperone, transferring heme to an unknown acceptor. Binds one molecule of heme per monomer, possibly covalently. Binds 1 [4Fe-4S] cluster. The cluster is coordinated with 3 cysteines and an exchangeable S-adenosyl-L-methionine.</text>
</comment>
<gene>
    <name evidence="5" type="ORF">DWZ83_02285</name>
</gene>
<dbReference type="GO" id="GO:0051539">
    <property type="term" value="F:4 iron, 4 sulfur cluster binding"/>
    <property type="evidence" value="ECO:0007669"/>
    <property type="project" value="UniProtKB-UniRule"/>
</dbReference>
<dbReference type="PANTHER" id="PTHR13932">
    <property type="entry name" value="COPROPORPHYRINIGEN III OXIDASE"/>
    <property type="match status" value="1"/>
</dbReference>
<dbReference type="SFLD" id="SFLDG01065">
    <property type="entry name" value="anaerobic_coproporphyrinogen-I"/>
    <property type="match status" value="1"/>
</dbReference>
<dbReference type="InterPro" id="IPR034505">
    <property type="entry name" value="Coproporphyrinogen-III_oxidase"/>
</dbReference>
<evidence type="ECO:0000256" key="2">
    <source>
        <dbReference type="ARBA" id="ARBA00017228"/>
    </source>
</evidence>
<dbReference type="GO" id="GO:0046872">
    <property type="term" value="F:metal ion binding"/>
    <property type="evidence" value="ECO:0007669"/>
    <property type="project" value="UniProtKB-UniRule"/>
</dbReference>
<dbReference type="SFLD" id="SFLDS00029">
    <property type="entry name" value="Radical_SAM"/>
    <property type="match status" value="1"/>
</dbReference>
<keyword evidence="3" id="KW-0408">Iron</keyword>
<feature type="domain" description="Radical SAM core" evidence="4">
    <location>
        <begin position="1"/>
        <end position="223"/>
    </location>
</feature>
<organism evidence="5 6">
    <name type="scientific">Amedibacillus dolichus</name>
    <dbReference type="NCBI Taxonomy" id="31971"/>
    <lineage>
        <taxon>Bacteria</taxon>
        <taxon>Bacillati</taxon>
        <taxon>Bacillota</taxon>
        <taxon>Erysipelotrichia</taxon>
        <taxon>Erysipelotrichales</taxon>
        <taxon>Erysipelotrichaceae</taxon>
        <taxon>Amedibacillus</taxon>
    </lineage>
</organism>
<dbReference type="SFLD" id="SFLDF00288">
    <property type="entry name" value="HemN-like__clustered_with_nucl"/>
    <property type="match status" value="1"/>
</dbReference>
<comment type="similarity">
    <text evidence="1">Belongs to the anaerobic coproporphyrinogen-III oxidase family. HemW subfamily.</text>
</comment>
<accession>A0A415PQB5</accession>
<dbReference type="AlphaFoldDB" id="A0A415PQB5"/>
<dbReference type="PROSITE" id="PS51918">
    <property type="entry name" value="RADICAL_SAM"/>
    <property type="match status" value="1"/>
</dbReference>
<evidence type="ECO:0000256" key="3">
    <source>
        <dbReference type="RuleBase" id="RU364116"/>
    </source>
</evidence>
<name>A0A415PQB5_9FIRM</name>
<dbReference type="OrthoDB" id="9808022at2"/>
<dbReference type="SUPFAM" id="SSF102114">
    <property type="entry name" value="Radical SAM enzymes"/>
    <property type="match status" value="1"/>
</dbReference>
<keyword evidence="3" id="KW-0143">Chaperone</keyword>
<dbReference type="InterPro" id="IPR058240">
    <property type="entry name" value="rSAM_sf"/>
</dbReference>
<keyword evidence="3" id="KW-0949">S-adenosyl-L-methionine</keyword>
<dbReference type="GO" id="GO:0005737">
    <property type="term" value="C:cytoplasm"/>
    <property type="evidence" value="ECO:0007669"/>
    <property type="project" value="UniProtKB-SubCell"/>
</dbReference>
<comment type="subcellular location">
    <subcellularLocation>
        <location evidence="3">Cytoplasm</location>
    </subcellularLocation>
</comment>
<dbReference type="EMBL" id="QRPK01000006">
    <property type="protein sequence ID" value="RHM14904.1"/>
    <property type="molecule type" value="Genomic_DNA"/>
</dbReference>
<dbReference type="NCBIfam" id="TIGR00539">
    <property type="entry name" value="hemN_rel"/>
    <property type="match status" value="1"/>
</dbReference>
<dbReference type="Pfam" id="PF04055">
    <property type="entry name" value="Radical_SAM"/>
    <property type="match status" value="1"/>
</dbReference>
<evidence type="ECO:0000313" key="5">
    <source>
        <dbReference type="EMBL" id="RHM14904.1"/>
    </source>
</evidence>
<dbReference type="GO" id="GO:0006779">
    <property type="term" value="P:porphyrin-containing compound biosynthetic process"/>
    <property type="evidence" value="ECO:0007669"/>
    <property type="project" value="InterPro"/>
</dbReference>
<evidence type="ECO:0000259" key="4">
    <source>
        <dbReference type="PROSITE" id="PS51918"/>
    </source>
</evidence>
<reference evidence="5 6" key="1">
    <citation type="submission" date="2018-08" db="EMBL/GenBank/DDBJ databases">
        <title>A genome reference for cultivated species of the human gut microbiota.</title>
        <authorList>
            <person name="Zou Y."/>
            <person name="Xue W."/>
            <person name="Luo G."/>
        </authorList>
    </citation>
    <scope>NUCLEOTIDE SEQUENCE [LARGE SCALE GENOMIC DNA]</scope>
    <source>
        <strain evidence="5 6">AF35-6BH</strain>
    </source>
</reference>
<dbReference type="InterPro" id="IPR004559">
    <property type="entry name" value="HemW-like"/>
</dbReference>
<dbReference type="SFLD" id="SFLDF00562">
    <property type="entry name" value="HemN-like__clustered_with_heat"/>
    <property type="match status" value="1"/>
</dbReference>
<keyword evidence="3" id="KW-0004">4Fe-4S</keyword>
<dbReference type="InterPro" id="IPR023404">
    <property type="entry name" value="rSAM_horseshoe"/>
</dbReference>
<dbReference type="PANTHER" id="PTHR13932:SF5">
    <property type="entry name" value="RADICAL S-ADENOSYL METHIONINE DOMAIN-CONTAINING PROTEIN 1, MITOCHONDRIAL"/>
    <property type="match status" value="1"/>
</dbReference>
<evidence type="ECO:0000313" key="6">
    <source>
        <dbReference type="Proteomes" id="UP000284868"/>
    </source>
</evidence>
<dbReference type="SMART" id="SM00729">
    <property type="entry name" value="Elp3"/>
    <property type="match status" value="1"/>
</dbReference>
<dbReference type="GO" id="GO:0004109">
    <property type="term" value="F:coproporphyrinogen oxidase activity"/>
    <property type="evidence" value="ECO:0007669"/>
    <property type="project" value="InterPro"/>
</dbReference>
<keyword evidence="3" id="KW-0349">Heme</keyword>